<organism evidence="2 3">
    <name type="scientific">Gluconacetobacter diazotrophicus (strain ATCC 49037 / DSM 5601 / CCUG 37298 / CIP 103539 / LMG 7603 / PAl5)</name>
    <dbReference type="NCBI Taxonomy" id="272568"/>
    <lineage>
        <taxon>Bacteria</taxon>
        <taxon>Pseudomonadati</taxon>
        <taxon>Pseudomonadota</taxon>
        <taxon>Alphaproteobacteria</taxon>
        <taxon>Acetobacterales</taxon>
        <taxon>Acetobacteraceae</taxon>
        <taxon>Gluconacetobacter</taxon>
    </lineage>
</organism>
<accession>A9HRL7</accession>
<evidence type="ECO:0000313" key="3">
    <source>
        <dbReference type="Proteomes" id="UP000001176"/>
    </source>
</evidence>
<protein>
    <submittedName>
        <fullName evidence="2">Uncharacterized protein</fullName>
    </submittedName>
</protein>
<name>A9HRL7_GLUDA</name>
<evidence type="ECO:0000256" key="1">
    <source>
        <dbReference type="SAM" id="MobiDB-lite"/>
    </source>
</evidence>
<evidence type="ECO:0000313" key="2">
    <source>
        <dbReference type="EMBL" id="CAP56938.1"/>
    </source>
</evidence>
<dbReference type="Proteomes" id="UP000001176">
    <property type="component" value="Chromosome"/>
</dbReference>
<dbReference type="EMBL" id="AM889285">
    <property type="protein sequence ID" value="CAP56938.1"/>
    <property type="molecule type" value="Genomic_DNA"/>
</dbReference>
<dbReference type="KEGG" id="gdi:GDI2995"/>
<gene>
    <name evidence="2" type="ordered locus">GDI2995</name>
</gene>
<sequence length="54" mass="6248">MVWRARAQRPGRPDLEKVSKDPGEMRRSIGCRSQMVEWRSLARKAPLDRLSPGE</sequence>
<feature type="compositionally biased region" description="Basic and acidic residues" evidence="1">
    <location>
        <begin position="11"/>
        <end position="25"/>
    </location>
</feature>
<dbReference type="AlphaFoldDB" id="A9HRL7"/>
<proteinExistence type="predicted"/>
<reference evidence="2 3" key="1">
    <citation type="journal article" date="2009" name="BMC Genomics">
        <title>Complete genome sequence of the sugarcane nitrogen-fixing endophyte Gluconacetobacter diazotrophicus Pal5.</title>
        <authorList>
            <person name="Bertalan M."/>
            <person name="Albano R."/>
            <person name="Padua V."/>
            <person name="Rouws L."/>
            <person name="Rojas C."/>
            <person name="Hemerly A."/>
            <person name="Teixeira K."/>
            <person name="Schwab S."/>
            <person name="Araujo J."/>
            <person name="Oliveira A."/>
            <person name="Franca L."/>
            <person name="Magalhaes V."/>
            <person name="Alqueres S."/>
            <person name="Cardoso A."/>
            <person name="Almeida W."/>
            <person name="Loureiro M.M."/>
            <person name="Nogueira E."/>
            <person name="Cidade D."/>
            <person name="Oliveira D."/>
            <person name="Simao T."/>
            <person name="Macedo J."/>
            <person name="Valadao A."/>
            <person name="Dreschsel M."/>
            <person name="Freitas F."/>
            <person name="Vidal M."/>
            <person name="Guedes H."/>
            <person name="Rodrigues E."/>
            <person name="Meneses C."/>
            <person name="Brioso P."/>
            <person name="Pozzer L."/>
            <person name="Figueiredo D."/>
            <person name="Montano H."/>
            <person name="Junior J."/>
            <person name="Filho G."/>
            <person name="Flores V."/>
            <person name="Ferreira B."/>
            <person name="Branco A."/>
            <person name="Gonzalez P."/>
            <person name="Guillobel H."/>
            <person name="Lemos M."/>
            <person name="Seibel L."/>
            <person name="Macedo J."/>
            <person name="Alves-Ferreira M."/>
            <person name="Sachetto-Martins G."/>
            <person name="Coelho A."/>
            <person name="Santos E."/>
            <person name="Amaral G."/>
            <person name="Neves A."/>
            <person name="Pacheco A.B."/>
            <person name="Carvalho D."/>
            <person name="Lery L."/>
            <person name="Bisch P."/>
            <person name="Rossle S.C."/>
            <person name="Urmenyi T."/>
            <person name="Kruger W.V."/>
            <person name="Martins O."/>
            <person name="Baldani J.I."/>
            <person name="Ferreira P.C."/>
        </authorList>
    </citation>
    <scope>NUCLEOTIDE SEQUENCE [LARGE SCALE GENOMIC DNA]</scope>
    <source>
        <strain evidence="3">ATCC 49037 / DSM 5601 / CCUG 37298 / CIP 103539 / LMG 7603 / PAl5</strain>
    </source>
</reference>
<feature type="region of interest" description="Disordered" evidence="1">
    <location>
        <begin position="1"/>
        <end position="25"/>
    </location>
</feature>
<keyword evidence="3" id="KW-1185">Reference proteome</keyword>